<dbReference type="PROSITE" id="PS50853">
    <property type="entry name" value="FN3"/>
    <property type="match status" value="1"/>
</dbReference>
<accession>A0A8J8WBT2</accession>
<reference evidence="2" key="1">
    <citation type="submission" date="2020-07" db="EMBL/GenBank/DDBJ databases">
        <title>The High-quality genome of the commercially important snow crab, Chionoecetes opilio.</title>
        <authorList>
            <person name="Jeong J.-H."/>
            <person name="Ryu S."/>
        </authorList>
    </citation>
    <scope>NUCLEOTIDE SEQUENCE</scope>
    <source>
        <strain evidence="2">MADBK_172401_WGS</strain>
        <tissue evidence="2">Digestive gland</tissue>
    </source>
</reference>
<organism evidence="2 3">
    <name type="scientific">Chionoecetes opilio</name>
    <name type="common">Atlantic snow crab</name>
    <name type="synonym">Cancer opilio</name>
    <dbReference type="NCBI Taxonomy" id="41210"/>
    <lineage>
        <taxon>Eukaryota</taxon>
        <taxon>Metazoa</taxon>
        <taxon>Ecdysozoa</taxon>
        <taxon>Arthropoda</taxon>
        <taxon>Crustacea</taxon>
        <taxon>Multicrustacea</taxon>
        <taxon>Malacostraca</taxon>
        <taxon>Eumalacostraca</taxon>
        <taxon>Eucarida</taxon>
        <taxon>Decapoda</taxon>
        <taxon>Pleocyemata</taxon>
        <taxon>Brachyura</taxon>
        <taxon>Eubrachyura</taxon>
        <taxon>Majoidea</taxon>
        <taxon>Majidae</taxon>
        <taxon>Chionoecetes</taxon>
    </lineage>
</organism>
<dbReference type="InterPro" id="IPR036179">
    <property type="entry name" value="Ig-like_dom_sf"/>
</dbReference>
<feature type="domain" description="Fibronectin type-III" evidence="1">
    <location>
        <begin position="257"/>
        <end position="347"/>
    </location>
</feature>
<evidence type="ECO:0000313" key="3">
    <source>
        <dbReference type="Proteomes" id="UP000770661"/>
    </source>
</evidence>
<comment type="caution">
    <text evidence="2">The sequence shown here is derived from an EMBL/GenBank/DDBJ whole genome shotgun (WGS) entry which is preliminary data.</text>
</comment>
<dbReference type="CDD" id="cd00063">
    <property type="entry name" value="FN3"/>
    <property type="match status" value="1"/>
</dbReference>
<dbReference type="EMBL" id="JACEEZ010026394">
    <property type="protein sequence ID" value="KAG0692990.1"/>
    <property type="molecule type" value="Genomic_DNA"/>
</dbReference>
<evidence type="ECO:0000259" key="1">
    <source>
        <dbReference type="PROSITE" id="PS50853"/>
    </source>
</evidence>
<dbReference type="InterPro" id="IPR003961">
    <property type="entry name" value="FN3_dom"/>
</dbReference>
<dbReference type="Proteomes" id="UP000770661">
    <property type="component" value="Unassembled WGS sequence"/>
</dbReference>
<sequence>MSLSLSCPSFFYYLPYRFLFHFSSRPQTDIFLSFFLRAVHKTYARTVLNAFNAHRPARGSCELGRGARNRWYARGRMCTSMPRGFETLLCTTYRQEKGEAIDHAPEIGVLVGGHSLALRGVTRHEAGPYVCLASNVEGEGASPPLKLQVNCESSGVVWRTRSSQVYATALGQPVKRVLQLKRRPQVIKYSWVFNNSISSQRLPGEQVMSVTEGASVVEFVAGSHQEYGTLQCWAQNTVGKMTEPCLYHVVPASQPEAPTSCSVVNKTYDSLVVTCAAASDGGLRQSFSARVYEAVTGRGQVNISSPLPHFTLEGLTPGLDYAIRVSARNALGHSADVRLEAFTYKLAANTMSECDEDVGWIG</sequence>
<dbReference type="SUPFAM" id="SSF49265">
    <property type="entry name" value="Fibronectin type III"/>
    <property type="match status" value="1"/>
</dbReference>
<dbReference type="SMART" id="SM00060">
    <property type="entry name" value="FN3"/>
    <property type="match status" value="1"/>
</dbReference>
<dbReference type="AlphaFoldDB" id="A0A8J8WBT2"/>
<dbReference type="InterPro" id="IPR013783">
    <property type="entry name" value="Ig-like_fold"/>
</dbReference>
<dbReference type="PANTHER" id="PTHR23278">
    <property type="entry name" value="SIDESTEP PROTEIN"/>
    <property type="match status" value="1"/>
</dbReference>
<dbReference type="Gene3D" id="2.60.40.10">
    <property type="entry name" value="Immunoglobulins"/>
    <property type="match status" value="2"/>
</dbReference>
<evidence type="ECO:0000313" key="2">
    <source>
        <dbReference type="EMBL" id="KAG0692990.1"/>
    </source>
</evidence>
<name>A0A8J8WBT2_CHIOP</name>
<gene>
    <name evidence="2" type="ORF">GWK47_027673</name>
</gene>
<dbReference type="PANTHER" id="PTHR23278:SF19">
    <property type="entry name" value="OBSCURIN"/>
    <property type="match status" value="1"/>
</dbReference>
<protein>
    <recommendedName>
        <fullName evidence="1">Fibronectin type-III domain-containing protein</fullName>
    </recommendedName>
</protein>
<dbReference type="InterPro" id="IPR036116">
    <property type="entry name" value="FN3_sf"/>
</dbReference>
<dbReference type="SUPFAM" id="SSF48726">
    <property type="entry name" value="Immunoglobulin"/>
    <property type="match status" value="1"/>
</dbReference>
<proteinExistence type="predicted"/>
<keyword evidence="3" id="KW-1185">Reference proteome</keyword>
<dbReference type="OrthoDB" id="6346554at2759"/>